<dbReference type="NCBIfam" id="TIGR02125">
    <property type="entry name" value="CytB-hydogenase"/>
    <property type="match status" value="1"/>
</dbReference>
<evidence type="ECO:0000256" key="5">
    <source>
        <dbReference type="ARBA" id="ARBA00022617"/>
    </source>
</evidence>
<evidence type="ECO:0000256" key="2">
    <source>
        <dbReference type="ARBA" id="ARBA00008622"/>
    </source>
</evidence>
<evidence type="ECO:0000256" key="11">
    <source>
        <dbReference type="ARBA" id="ARBA00023136"/>
    </source>
</evidence>
<feature type="transmembrane region" description="Helical" evidence="12">
    <location>
        <begin position="131"/>
        <end position="155"/>
    </location>
</feature>
<accession>A0ABW3XYN5</accession>
<dbReference type="Proteomes" id="UP001597201">
    <property type="component" value="Unassembled WGS sequence"/>
</dbReference>
<dbReference type="InterPro" id="IPR051542">
    <property type="entry name" value="Hydrogenase_cytochrome"/>
</dbReference>
<dbReference type="Gene3D" id="1.20.950.20">
    <property type="entry name" value="Transmembrane di-heme cytochromes, Chain C"/>
    <property type="match status" value="1"/>
</dbReference>
<dbReference type="Pfam" id="PF01292">
    <property type="entry name" value="Ni_hydr_CYTB"/>
    <property type="match status" value="1"/>
</dbReference>
<feature type="transmembrane region" description="Helical" evidence="12">
    <location>
        <begin position="21"/>
        <end position="38"/>
    </location>
</feature>
<dbReference type="PRINTS" id="PR00161">
    <property type="entry name" value="NIHGNASECYTB"/>
</dbReference>
<keyword evidence="7" id="KW-0479">Metal-binding</keyword>
<evidence type="ECO:0000256" key="6">
    <source>
        <dbReference type="ARBA" id="ARBA00022692"/>
    </source>
</evidence>
<keyword evidence="6 12" id="KW-0812">Transmembrane</keyword>
<evidence type="ECO:0000256" key="1">
    <source>
        <dbReference type="ARBA" id="ARBA00004651"/>
    </source>
</evidence>
<dbReference type="SUPFAM" id="SSF81342">
    <property type="entry name" value="Transmembrane di-heme cytochromes"/>
    <property type="match status" value="1"/>
</dbReference>
<keyword evidence="15" id="KW-1185">Reference proteome</keyword>
<protein>
    <submittedName>
        <fullName evidence="14">Ni/Fe-hydrogenase, b-type cytochrome subunit</fullName>
    </submittedName>
</protein>
<keyword evidence="8" id="KW-0249">Electron transport</keyword>
<evidence type="ECO:0000313" key="14">
    <source>
        <dbReference type="EMBL" id="MFD1314706.1"/>
    </source>
</evidence>
<evidence type="ECO:0000256" key="12">
    <source>
        <dbReference type="SAM" id="Phobius"/>
    </source>
</evidence>
<evidence type="ECO:0000256" key="8">
    <source>
        <dbReference type="ARBA" id="ARBA00022982"/>
    </source>
</evidence>
<gene>
    <name evidence="14" type="primary">cybH</name>
    <name evidence="14" type="ORF">ACFQ39_03685</name>
</gene>
<evidence type="ECO:0000256" key="10">
    <source>
        <dbReference type="ARBA" id="ARBA00023004"/>
    </source>
</evidence>
<evidence type="ECO:0000259" key="13">
    <source>
        <dbReference type="Pfam" id="PF01292"/>
    </source>
</evidence>
<evidence type="ECO:0000256" key="9">
    <source>
        <dbReference type="ARBA" id="ARBA00022989"/>
    </source>
</evidence>
<keyword evidence="10" id="KW-0408">Iron</keyword>
<keyword evidence="4" id="KW-1003">Cell membrane</keyword>
<evidence type="ECO:0000313" key="15">
    <source>
        <dbReference type="Proteomes" id="UP001597201"/>
    </source>
</evidence>
<dbReference type="EMBL" id="JBHTMY010000002">
    <property type="protein sequence ID" value="MFD1314706.1"/>
    <property type="molecule type" value="Genomic_DNA"/>
</dbReference>
<keyword evidence="11 12" id="KW-0472">Membrane</keyword>
<keyword evidence="3" id="KW-0813">Transport</keyword>
<keyword evidence="5" id="KW-0349">Heme</keyword>
<feature type="domain" description="Cytochrome b561 bacterial/Ni-hydrogenase" evidence="13">
    <location>
        <begin position="11"/>
        <end position="219"/>
    </location>
</feature>
<dbReference type="InterPro" id="IPR011577">
    <property type="entry name" value="Cyt_b561_bac/Ni-Hgenase"/>
</dbReference>
<name>A0ABW3XYN5_9FLAO</name>
<dbReference type="PANTHER" id="PTHR30485">
    <property type="entry name" value="NI/FE-HYDROGENASE 1 B-TYPE CYTOCHROME SUBUNIT"/>
    <property type="match status" value="1"/>
</dbReference>
<dbReference type="InterPro" id="IPR000516">
    <property type="entry name" value="Ni-dep_Hydgase_cyt-B"/>
</dbReference>
<dbReference type="PROSITE" id="PS00882">
    <property type="entry name" value="NI_HGENASE_CYTB_1"/>
    <property type="match status" value="1"/>
</dbReference>
<dbReference type="PANTHER" id="PTHR30485:SF0">
    <property type="entry name" value="NI_FE-HYDROGENASE 1 B-TYPE CYTOCHROME SUBUNIT-RELATED"/>
    <property type="match status" value="1"/>
</dbReference>
<evidence type="ECO:0000256" key="7">
    <source>
        <dbReference type="ARBA" id="ARBA00022723"/>
    </source>
</evidence>
<reference evidence="15" key="1">
    <citation type="journal article" date="2019" name="Int. J. Syst. Evol. Microbiol.">
        <title>The Global Catalogue of Microorganisms (GCM) 10K type strain sequencing project: providing services to taxonomists for standard genome sequencing and annotation.</title>
        <authorList>
            <consortium name="The Broad Institute Genomics Platform"/>
            <consortium name="The Broad Institute Genome Sequencing Center for Infectious Disease"/>
            <person name="Wu L."/>
            <person name="Ma J."/>
        </authorList>
    </citation>
    <scope>NUCLEOTIDE SEQUENCE [LARGE SCALE GENOMIC DNA]</scope>
    <source>
        <strain evidence="15">CCUG 61485</strain>
    </source>
</reference>
<keyword evidence="9 12" id="KW-1133">Transmembrane helix</keyword>
<dbReference type="InterPro" id="IPR016174">
    <property type="entry name" value="Di-haem_cyt_TM"/>
</dbReference>
<comment type="caution">
    <text evidence="14">The sequence shown here is derived from an EMBL/GenBank/DDBJ whole genome shotgun (WGS) entry which is preliminary data.</text>
</comment>
<organism evidence="14 15">
    <name type="scientific">Namhaeicola litoreus</name>
    <dbReference type="NCBI Taxonomy" id="1052145"/>
    <lineage>
        <taxon>Bacteria</taxon>
        <taxon>Pseudomonadati</taxon>
        <taxon>Bacteroidota</taxon>
        <taxon>Flavobacteriia</taxon>
        <taxon>Flavobacteriales</taxon>
        <taxon>Flavobacteriaceae</taxon>
        <taxon>Namhaeicola</taxon>
    </lineage>
</organism>
<dbReference type="RefSeq" id="WP_377176570.1">
    <property type="nucleotide sequence ID" value="NZ_JBHTMY010000002.1"/>
</dbReference>
<sequence>MKTKNFKRVYVWELPVRIFHWINVLCIFALTVTGFIIADPPALLSNEEATNLHSFGIVRFIHFTAAYIFFFNMILRIYWSFVGNRYANWRAFLPFDKKGLRNISHVLKIDILLQNEKIHDIKNISIGHNSVAALSYIALFILALIQVFTGFALYADTASWWLPKLFSWVTPLLGGDFAVRQVHHIAMWGFIFFTFVHVYLVFYHDWLEGRGEVSSMFGGYKFVSEERVKRDIEDTKPSPRVEDIIPEE</sequence>
<proteinExistence type="inferred from homology"/>
<comment type="subcellular location">
    <subcellularLocation>
        <location evidence="1">Cell membrane</location>
        <topology evidence="1">Multi-pass membrane protein</topology>
    </subcellularLocation>
</comment>
<evidence type="ECO:0000256" key="3">
    <source>
        <dbReference type="ARBA" id="ARBA00022448"/>
    </source>
</evidence>
<comment type="similarity">
    <text evidence="2">Belongs to the HupC/HyaC/HydC family.</text>
</comment>
<feature type="transmembrane region" description="Helical" evidence="12">
    <location>
        <begin position="185"/>
        <end position="202"/>
    </location>
</feature>
<feature type="transmembrane region" description="Helical" evidence="12">
    <location>
        <begin position="58"/>
        <end position="79"/>
    </location>
</feature>
<evidence type="ECO:0000256" key="4">
    <source>
        <dbReference type="ARBA" id="ARBA00022475"/>
    </source>
</evidence>